<accession>A0A182JMY3</accession>
<evidence type="ECO:0000256" key="8">
    <source>
        <dbReference type="SAM" id="MobiDB-lite"/>
    </source>
</evidence>
<evidence type="ECO:0000256" key="9">
    <source>
        <dbReference type="SAM" id="Phobius"/>
    </source>
</evidence>
<dbReference type="EnsemblMetazoa" id="AATE021066-RA">
    <property type="protein sequence ID" value="AATE021066-PA.1"/>
    <property type="gene ID" value="AATE021066"/>
</dbReference>
<keyword evidence="2" id="KW-0716">Sensory transduction</keyword>
<feature type="region of interest" description="Disordered" evidence="8">
    <location>
        <begin position="1181"/>
        <end position="1206"/>
    </location>
</feature>
<name>A0A182JMY3_ANOAO</name>
<reference evidence="10" key="1">
    <citation type="submission" date="2022-08" db="UniProtKB">
        <authorList>
            <consortium name="EnsemblMetazoa"/>
        </authorList>
    </citation>
    <scope>IDENTIFICATION</scope>
    <source>
        <strain evidence="10">EBRO</strain>
    </source>
</reference>
<evidence type="ECO:0000256" key="6">
    <source>
        <dbReference type="ARBA" id="ARBA00023180"/>
    </source>
</evidence>
<dbReference type="SMART" id="SM00248">
    <property type="entry name" value="ANK"/>
    <property type="match status" value="3"/>
</dbReference>
<keyword evidence="1" id="KW-0813">Transport</keyword>
<feature type="region of interest" description="Disordered" evidence="8">
    <location>
        <begin position="932"/>
        <end position="952"/>
    </location>
</feature>
<feature type="compositionally biased region" description="Basic and acidic residues" evidence="8">
    <location>
        <begin position="314"/>
        <end position="334"/>
    </location>
</feature>
<feature type="transmembrane region" description="Helical" evidence="9">
    <location>
        <begin position="869"/>
        <end position="892"/>
    </location>
</feature>
<dbReference type="PANTHER" id="PTHR47143:SF1">
    <property type="entry name" value="ION_TRANS DOMAIN-CONTAINING PROTEIN"/>
    <property type="match status" value="1"/>
</dbReference>
<feature type="compositionally biased region" description="Low complexity" evidence="8">
    <location>
        <begin position="1038"/>
        <end position="1050"/>
    </location>
</feature>
<evidence type="ECO:0000256" key="2">
    <source>
        <dbReference type="ARBA" id="ARBA00022606"/>
    </source>
</evidence>
<feature type="region of interest" description="Disordered" evidence="8">
    <location>
        <begin position="306"/>
        <end position="334"/>
    </location>
</feature>
<organism evidence="10">
    <name type="scientific">Anopheles atroparvus</name>
    <name type="common">European mosquito</name>
    <dbReference type="NCBI Taxonomy" id="41427"/>
    <lineage>
        <taxon>Eukaryota</taxon>
        <taxon>Metazoa</taxon>
        <taxon>Ecdysozoa</taxon>
        <taxon>Arthropoda</taxon>
        <taxon>Hexapoda</taxon>
        <taxon>Insecta</taxon>
        <taxon>Pterygota</taxon>
        <taxon>Neoptera</taxon>
        <taxon>Endopterygota</taxon>
        <taxon>Diptera</taxon>
        <taxon>Nematocera</taxon>
        <taxon>Culicoidea</taxon>
        <taxon>Culicidae</taxon>
        <taxon>Anophelinae</taxon>
        <taxon>Anopheles</taxon>
    </lineage>
</organism>
<feature type="region of interest" description="Disordered" evidence="8">
    <location>
        <begin position="1035"/>
        <end position="1080"/>
    </location>
</feature>
<dbReference type="VEuPathDB" id="VectorBase:AATE021066"/>
<feature type="transmembrane region" description="Helical" evidence="9">
    <location>
        <begin position="690"/>
        <end position="714"/>
    </location>
</feature>
<dbReference type="GO" id="GO:0005216">
    <property type="term" value="F:monoatomic ion channel activity"/>
    <property type="evidence" value="ECO:0007669"/>
    <property type="project" value="InterPro"/>
</dbReference>
<keyword evidence="4" id="KW-0040">ANK repeat</keyword>
<dbReference type="InterPro" id="IPR052076">
    <property type="entry name" value="TRP_cation_channel"/>
</dbReference>
<dbReference type="SUPFAM" id="SSF48403">
    <property type="entry name" value="Ankyrin repeat"/>
    <property type="match status" value="1"/>
</dbReference>
<feature type="transmembrane region" description="Helical" evidence="9">
    <location>
        <begin position="793"/>
        <end position="812"/>
    </location>
</feature>
<keyword evidence="9" id="KW-0472">Membrane</keyword>
<evidence type="ECO:0000256" key="3">
    <source>
        <dbReference type="ARBA" id="ARBA00022737"/>
    </source>
</evidence>
<dbReference type="InterPro" id="IPR002110">
    <property type="entry name" value="Ankyrin_rpt"/>
</dbReference>
<protein>
    <submittedName>
        <fullName evidence="10">Uncharacterized protein</fullName>
    </submittedName>
</protein>
<dbReference type="PANTHER" id="PTHR47143">
    <property type="entry name" value="TRANSIENT RECEPTOR POTENTIAL CATION CHANNEL PROTEIN PAINLESS"/>
    <property type="match status" value="1"/>
</dbReference>
<keyword evidence="9" id="KW-0812">Transmembrane</keyword>
<dbReference type="PROSITE" id="PS50088">
    <property type="entry name" value="ANK_REPEAT"/>
    <property type="match status" value="1"/>
</dbReference>
<evidence type="ECO:0000313" key="10">
    <source>
        <dbReference type="EnsemblMetazoa" id="AATE021066-PA.1"/>
    </source>
</evidence>
<keyword evidence="9" id="KW-1133">Transmembrane helix</keyword>
<evidence type="ECO:0000256" key="1">
    <source>
        <dbReference type="ARBA" id="ARBA00022448"/>
    </source>
</evidence>
<feature type="compositionally biased region" description="Polar residues" evidence="8">
    <location>
        <begin position="1183"/>
        <end position="1192"/>
    </location>
</feature>
<feature type="transmembrane region" description="Helical" evidence="9">
    <location>
        <begin position="751"/>
        <end position="772"/>
    </location>
</feature>
<dbReference type="InterPro" id="IPR036770">
    <property type="entry name" value="Ankyrin_rpt-contain_sf"/>
</dbReference>
<dbReference type="GO" id="GO:0034703">
    <property type="term" value="C:cation channel complex"/>
    <property type="evidence" value="ECO:0007669"/>
    <property type="project" value="UniProtKB-ARBA"/>
</dbReference>
<sequence length="1262" mass="142828">LVPPSTCRPEFVAAHRLSADQCLLCIITVSLRSVCFMDTNMGDAELQLIIPEFVPPKRREHVDLQEDALEKFLKLLNTPNKDDETLKEFNNLLHGHELNRLQYIYDSWKDNEYTSANVSECRSFLSRSSLQKVLAKMLENIADNAEYLKSFISHFNAYNECIEPQYLPGKKGKSSEGKRETVRELDSPLHCAVRQLDGTFIDWLLGKPIEVNLRNKSKETALALLCIRYDDVKQRLKQPAASSVEQKNELKIVKSFIQKLLAKGADFNIYTCVPLAFDLLWKHRTDNDSEADEFVDDIIKNNTGAIAKSRRTKPSKEDEAGNEAKEGKDKEPTRAVELVRRDETQDNLCTVELLEIFLRFNDIEKFKNYWETFEVTDANVKIVTTLLLHTAVDKKQNSFVKKIMDKAERMIFKHMDMAHLKGLLKKPCLSGDPYSLKIILNCIPDQLLLTEVPLLVTTVNRAHRAKNAQERNFLGCAKVLIENCRKVPIHATDNDGNTALHLALRYGYEKLALLMLEKQHGLLELRNRRNQTPVDCGTLKFWESFLDNCITTKDRTVMRLNVAFLRPIEKEKTTPAPRANAAKVVQGSCCRPWSWPDSWKILQPVKEVHNSKCLFTHTATEMTVLRLIAQSKERKQLLLHPTLTSFVMLKWMRLCHWNMLNLLLTTFTMLCFGAYTLMSCSNDGYTAWSWLPRILAGVGALVLTIREFMQWFLLRWSYVTLENINDIFTILLMIAVLFCGCERGSWSFCGYVPICSSFVVVSLALQASFLLGALSINRLATTLYMFKTVSRNFFYSFLLFTPLIGSFVYGFYLTNNVSPNGVIDYCTSENCSEENFNNFRSFWNATIKTLVMTTGEFEAANVDFEGGKMLLFIGFLFLAPIVILNLINGLAVSDIAAIREESKLISICKKVKQLERYERGVVKFLSCLGDTRTTSKTDQSRSSNGSISPVPGNSLSIREQLWVYWNSGTDTMRTLFRKSFFPGSFFEEHEPAIFIATNELNKLGLVAKTMSDKKNSVTSPQEQDSNSAIILMDRENEPNNPTTENDFNNPSIEKDSNNSTSEKNQNNKLNQKKKSNIQPIPILPGLPKSWLEWCFKFRSYQKSLFVTLDGSCVNEAMAIVGKRYAASSTDESIDLADTELAVTTTVKNKVAIKRQKPIKSSAPPAPAGPAGEQLDLAGAKRAGTSTVNSKTANRLHRSSEPTTDPRDMQIKLLQEQMNTILQVMGDVKQELQAKRNCVCENQQRVGDHAIADNTALGQAGDA</sequence>
<feature type="transmembrane region" description="Helical" evidence="9">
    <location>
        <begin position="659"/>
        <end position="678"/>
    </location>
</feature>
<keyword evidence="5" id="KW-0406">Ion transport</keyword>
<proteinExistence type="predicted"/>
<dbReference type="Pfam" id="PF00023">
    <property type="entry name" value="Ank"/>
    <property type="match status" value="1"/>
</dbReference>
<dbReference type="STRING" id="41427.A0A182JMY3"/>
<evidence type="ECO:0000256" key="4">
    <source>
        <dbReference type="ARBA" id="ARBA00023043"/>
    </source>
</evidence>
<feature type="compositionally biased region" description="Polar residues" evidence="8">
    <location>
        <begin position="940"/>
        <end position="952"/>
    </location>
</feature>
<dbReference type="PROSITE" id="PS50297">
    <property type="entry name" value="ANK_REP_REGION"/>
    <property type="match status" value="1"/>
</dbReference>
<keyword evidence="3" id="KW-0677">Repeat</keyword>
<keyword evidence="6" id="KW-0325">Glycoprotein</keyword>
<dbReference type="Gene3D" id="1.25.40.20">
    <property type="entry name" value="Ankyrin repeat-containing domain"/>
    <property type="match status" value="2"/>
</dbReference>
<feature type="compositionally biased region" description="Basic and acidic residues" evidence="8">
    <location>
        <begin position="1197"/>
        <end position="1206"/>
    </location>
</feature>
<feature type="transmembrane region" description="Helical" evidence="9">
    <location>
        <begin position="726"/>
        <end position="745"/>
    </location>
</feature>
<keyword evidence="7" id="KW-0407">Ion channel</keyword>
<evidence type="ECO:0000256" key="5">
    <source>
        <dbReference type="ARBA" id="ARBA00023065"/>
    </source>
</evidence>
<dbReference type="AlphaFoldDB" id="A0A182JMY3"/>
<evidence type="ECO:0000256" key="7">
    <source>
        <dbReference type="ARBA" id="ARBA00023303"/>
    </source>
</evidence>